<dbReference type="AlphaFoldDB" id="X0VHA8"/>
<reference evidence="1" key="1">
    <citation type="journal article" date="2014" name="Front. Microbiol.">
        <title>High frequency of phylogenetically diverse reductive dehalogenase-homologous genes in deep subseafloor sedimentary metagenomes.</title>
        <authorList>
            <person name="Kawai M."/>
            <person name="Futagami T."/>
            <person name="Toyoda A."/>
            <person name="Takaki Y."/>
            <person name="Nishi S."/>
            <person name="Hori S."/>
            <person name="Arai W."/>
            <person name="Tsubouchi T."/>
            <person name="Morono Y."/>
            <person name="Uchiyama I."/>
            <person name="Ito T."/>
            <person name="Fujiyama A."/>
            <person name="Inagaki F."/>
            <person name="Takami H."/>
        </authorList>
    </citation>
    <scope>NUCLEOTIDE SEQUENCE</scope>
    <source>
        <strain evidence="1">Expedition CK06-06</strain>
    </source>
</reference>
<comment type="caution">
    <text evidence="1">The sequence shown here is derived from an EMBL/GenBank/DDBJ whole genome shotgun (WGS) entry which is preliminary data.</text>
</comment>
<evidence type="ECO:0000313" key="1">
    <source>
        <dbReference type="EMBL" id="GAG17665.1"/>
    </source>
</evidence>
<organism evidence="1">
    <name type="scientific">marine sediment metagenome</name>
    <dbReference type="NCBI Taxonomy" id="412755"/>
    <lineage>
        <taxon>unclassified sequences</taxon>
        <taxon>metagenomes</taxon>
        <taxon>ecological metagenomes</taxon>
    </lineage>
</organism>
<proteinExistence type="predicted"/>
<name>X0VHA8_9ZZZZ</name>
<protein>
    <submittedName>
        <fullName evidence="1">Uncharacterized protein</fullName>
    </submittedName>
</protein>
<dbReference type="EMBL" id="BARS01032714">
    <property type="protein sequence ID" value="GAG17665.1"/>
    <property type="molecule type" value="Genomic_DNA"/>
</dbReference>
<feature type="non-terminal residue" evidence="1">
    <location>
        <position position="222"/>
    </location>
</feature>
<sequence>MAIIDKQVAATADDALMKNEVTLDAANTRLRIYSDVGRSRYSSGARFLAIDIPLGSTITTAYAEFYVYHAGYDDLDCTIYGNNVDDAKDFVDEADVDGRAKTAESVAWSEDSLGIGWKGSTKELKAIIQEIIDRPGWVANQDMVILWIHGSFAVLKECVARSWDGDPAEAPKLHIEYDPPAAPPAGNSPGTIIRSFAAPDQRTLGLTWDSRTLWLCDDGTDR</sequence>
<gene>
    <name evidence="1" type="ORF">S01H1_50757</name>
</gene>
<accession>X0VHA8</accession>